<feature type="domain" description="Nucleolar protein 58/56 N-terminal" evidence="1">
    <location>
        <begin position="2"/>
        <end position="59"/>
    </location>
</feature>
<dbReference type="Proteomes" id="UP000314987">
    <property type="component" value="Unassembled WGS sequence"/>
</dbReference>
<evidence type="ECO:0000313" key="3">
    <source>
        <dbReference type="Proteomes" id="UP000314987"/>
    </source>
</evidence>
<reference evidence="2" key="3">
    <citation type="submission" date="2025-09" db="UniProtKB">
        <authorList>
            <consortium name="Ensembl"/>
        </authorList>
    </citation>
    <scope>IDENTIFICATION</scope>
</reference>
<dbReference type="PANTHER" id="PTHR10894">
    <property type="entry name" value="NUCLEOLAR PROTEIN 5 NUCLEOLAR PROTEIN NOP5 NOP58"/>
    <property type="match status" value="1"/>
</dbReference>
<dbReference type="InterPro" id="IPR045056">
    <property type="entry name" value="Nop56/Nop58"/>
</dbReference>
<dbReference type="Pfam" id="PF08156">
    <property type="entry name" value="NOP5NT"/>
    <property type="match status" value="1"/>
</dbReference>
<dbReference type="GO" id="GO:0030515">
    <property type="term" value="F:snoRNA binding"/>
    <property type="evidence" value="ECO:0007669"/>
    <property type="project" value="InterPro"/>
</dbReference>
<accession>A0A4X2KID3</accession>
<proteinExistence type="predicted"/>
<protein>
    <recommendedName>
        <fullName evidence="1">Nucleolar protein 58/56 N-terminal domain-containing protein</fullName>
    </recommendedName>
</protein>
<name>A0A4X2KID3_VOMUR</name>
<dbReference type="InterPro" id="IPR012974">
    <property type="entry name" value="NOP58/56_N"/>
</dbReference>
<dbReference type="GO" id="GO:0031428">
    <property type="term" value="C:box C/D methylation guide snoRNP complex"/>
    <property type="evidence" value="ECO:0007669"/>
    <property type="project" value="InterPro"/>
</dbReference>
<reference evidence="2" key="2">
    <citation type="submission" date="2025-08" db="UniProtKB">
        <authorList>
            <consortium name="Ensembl"/>
        </authorList>
    </citation>
    <scope>IDENTIFICATION</scope>
</reference>
<dbReference type="GeneTree" id="ENSGT00940000153534"/>
<keyword evidence="3" id="KW-1185">Reference proteome</keyword>
<dbReference type="STRING" id="29139.ENSVURP00010009107"/>
<evidence type="ECO:0000259" key="1">
    <source>
        <dbReference type="Pfam" id="PF08156"/>
    </source>
</evidence>
<sequence>VLVLFETAAGYAIFKVLNEKKLQEVDSLWKEFETPEKANKIVKLKHFEKFQDTTEALADYGYSPQCDSHGR</sequence>
<reference evidence="3" key="1">
    <citation type="submission" date="2018-12" db="EMBL/GenBank/DDBJ databases">
        <authorList>
            <person name="Yazar S."/>
        </authorList>
    </citation>
    <scope>NUCLEOTIDE SEQUENCE [LARGE SCALE GENOMIC DNA]</scope>
</reference>
<organism evidence="2 3">
    <name type="scientific">Vombatus ursinus</name>
    <name type="common">Common wombat</name>
    <dbReference type="NCBI Taxonomy" id="29139"/>
    <lineage>
        <taxon>Eukaryota</taxon>
        <taxon>Metazoa</taxon>
        <taxon>Chordata</taxon>
        <taxon>Craniata</taxon>
        <taxon>Vertebrata</taxon>
        <taxon>Euteleostomi</taxon>
        <taxon>Mammalia</taxon>
        <taxon>Metatheria</taxon>
        <taxon>Diprotodontia</taxon>
        <taxon>Vombatidae</taxon>
        <taxon>Vombatus</taxon>
    </lineage>
</organism>
<dbReference type="GO" id="GO:0032040">
    <property type="term" value="C:small-subunit processome"/>
    <property type="evidence" value="ECO:0007669"/>
    <property type="project" value="InterPro"/>
</dbReference>
<dbReference type="AlphaFoldDB" id="A0A4X2KID3"/>
<evidence type="ECO:0000313" key="2">
    <source>
        <dbReference type="Ensembl" id="ENSVURP00010009107.1"/>
    </source>
</evidence>
<dbReference type="Ensembl" id="ENSVURT00010010330.1">
    <property type="protein sequence ID" value="ENSVURP00010009107.1"/>
    <property type="gene ID" value="ENSVURG00010007059.1"/>
</dbReference>
<dbReference type="OMA" id="SPQCDSH"/>
<dbReference type="PANTHER" id="PTHR10894:SF1">
    <property type="entry name" value="NUCLEOLAR PROTEIN 58"/>
    <property type="match status" value="1"/>
</dbReference>